<feature type="domain" description="GP38 nairovirus" evidence="20">
    <location>
        <begin position="99"/>
        <end position="224"/>
    </location>
</feature>
<reference evidence="23" key="1">
    <citation type="journal article" date="2024" name="NPJ Biofilms Microbiomes">
        <title>Decoding the RNA viromes in shrew lungs along the eastern coast of China.</title>
        <authorList>
            <person name="Zhang J.T."/>
            <person name="Hu Z.Y."/>
            <person name="Tang F."/>
            <person name="Liu Y.T."/>
            <person name="Tan W.L."/>
            <person name="Ma X.F."/>
            <person name="Zhang Y.F."/>
            <person name="Si G.Q."/>
            <person name="Zhang L."/>
            <person name="Zhang M.Q."/>
            <person name="Peng C."/>
            <person name="Fu B.K."/>
            <person name="Fang L.Q."/>
            <person name="Zhang X.A."/>
            <person name="Liu W."/>
        </authorList>
    </citation>
    <scope>NUCLEOTIDE SEQUENCE</scope>
    <source>
        <strain evidence="23">Nair_3</strain>
    </source>
</reference>
<keyword evidence="12 18" id="KW-0472">Membrane</keyword>
<keyword evidence="11" id="KW-1043">Host membrane</keyword>
<dbReference type="EMBL" id="PP272734">
    <property type="protein sequence ID" value="WZI33472.1"/>
    <property type="molecule type" value="Viral_cRNA"/>
</dbReference>
<organism evidence="23">
    <name type="scientific">Crocidura tanakae nairovirus 1</name>
    <dbReference type="NCBI Taxonomy" id="3139554"/>
    <lineage>
        <taxon>Viruses</taxon>
        <taxon>Riboviria</taxon>
        <taxon>Orthornavirae</taxon>
        <taxon>Negarnaviricota</taxon>
        <taxon>Polyploviricotina</taxon>
        <taxon>Bunyaviricetes</taxon>
        <taxon>Hareavirales</taxon>
        <taxon>Nairoviridae</taxon>
    </lineage>
</organism>
<evidence type="ECO:0000256" key="18">
    <source>
        <dbReference type="SAM" id="Phobius"/>
    </source>
</evidence>
<proteinExistence type="predicted"/>
<evidence type="ECO:0000259" key="19">
    <source>
        <dbReference type="Pfam" id="PF01561"/>
    </source>
</evidence>
<evidence type="ECO:0000256" key="17">
    <source>
        <dbReference type="ARBA" id="ARBA00031199"/>
    </source>
</evidence>
<evidence type="ECO:0000256" key="3">
    <source>
        <dbReference type="ARBA" id="ARBA00004482"/>
    </source>
</evidence>
<feature type="domain" description="Structural glycoprotein Gn nairovirus" evidence="22">
    <location>
        <begin position="244"/>
        <end position="558"/>
    </location>
</feature>
<dbReference type="GO" id="GO:0044178">
    <property type="term" value="C:host cell Golgi membrane"/>
    <property type="evidence" value="ECO:0007669"/>
    <property type="project" value="UniProtKB-SubCell"/>
</dbReference>
<evidence type="ECO:0000259" key="21">
    <source>
        <dbReference type="Pfam" id="PF20682"/>
    </source>
</evidence>
<dbReference type="Pfam" id="PF07948">
    <property type="entry name" value="Nairovirus_GP38"/>
    <property type="match status" value="1"/>
</dbReference>
<dbReference type="GO" id="GO:0055036">
    <property type="term" value="C:virion membrane"/>
    <property type="evidence" value="ECO:0007669"/>
    <property type="project" value="UniProtKB-SubCell"/>
</dbReference>
<keyword evidence="8" id="KW-1161">Viral attachment to host cell</keyword>
<keyword evidence="13" id="KW-1015">Disulfide bond</keyword>
<sequence>MTGETNVSSSSSPASQKSGILMNSATSLWSSDLEDLFVKRPWGYKCNSTVEKWCQYILLVGHSLNHTPRYYYNLSLEYNNTAMTRKFGFYCQSLGKNYAFVRLQKLTFKIVTGPEKVLLSSLQCINIVYDGPTDGGHMLHFLFGGRRVKVKGCKVTQITPNCFLNTTDTGILPVPGYGNYSAAVYTLFLQNIDSSTTCEIELPCINKDKQLMGGAFSMKGYFTKATLLPSFRTRKLLSLTGSPPEDSCGSHSHFKKTSSHHLITDFKDGPGKVISICNGTHFFHGRMPQDKGCYSIRSIETSHHCVYKKPECLVEPELKECTQGKCIMVRMSVSGIIKLTRGETVETIRCNKECLLPPLQGSGDILIDCPGGTQHFLQKNIIDLQCPSSKYFQEALLYTCRMSNRPKTTVFFFFWLSVGYILLSVFCSLVFYLLKAVCFAVEKTKLKLTHTKTTCKACKLDVVGSTSKKLHEANCENGLCPFCANRLPMSNLNRHASMCPKRKLVEEAIAEHDSYALTPWLFVFFFGLSEYAGTVIKRTVWAVLLVVLLLVVISPVRGNLDIDFDGLGDGYMEPGLWEEEAKLVEDCHQECFITESECVCPQFESGRKLLFFHMLKKAVREDNKHKLLSSLSLDTPWGLVKIEKSFRPTQSVANLQLSWSSEEEVGDKVVLSGKSTAILQLVERTGAVWELSSGKALEKKKLVVSIMDFSQEYRSQFEYLTGDRTVSEWPKATCTGPCPDRCSCHTSTCLWKAWPNSRKWTCNPTWCWGVGTGCTCCGMDIEKPFQNYLVSKWQLEYIKTDVVVCVELTDFERHCDLVHAGSRFNLGPVTVIVSDPQNVQRKLPPGIAAFHKAVGGEVDLMHVAKLTTSTNLCKLQSCTHGAPGDMQMYRPNYLVKYSTSNRINYMENTPIANDTWVSWQGCDLDYYCTTGSWPTCTFTGVVKQNTDAFKNLENTEIDFMQDYFFHSTRVIVGGDHLDMSVKARPKEGAGELTVLVEVDGLELHSKLITPEGLFMKISSCSGCYSCSTGFLCDISVGVETPPELSVHFECSNPNIVISEGSILASSTDRIAKLKAFSSLKKTEFCLILTESKLTKKIVKDCITLNLDDPKDIILETRGTLTSHQNDTCSAHMGCWFVSAGLFFSGLSQFFRDYFGSFLLGLLVFLIPVLLLILFFCFGSRIFFCRRCKPCFRANQEDREKFKKLIETMRKPNFTSFLNLEDKGSWRRLANTALGKVKKEG</sequence>
<dbReference type="Pfam" id="PF20726">
    <property type="entry name" value="Nairovirus_Gn"/>
    <property type="match status" value="1"/>
</dbReference>
<dbReference type="InterPro" id="IPR002532">
    <property type="entry name" value="Hanta_Gc_N"/>
</dbReference>
<reference evidence="23" key="2">
    <citation type="submission" date="2024-01" db="EMBL/GenBank/DDBJ databases">
        <authorList>
            <person name="Zhang X.-A."/>
            <person name="Zhang J.-T."/>
            <person name="Hu Z.-Y."/>
            <person name="Liu W."/>
        </authorList>
    </citation>
    <scope>NUCLEOTIDE SEQUENCE</scope>
    <source>
        <strain evidence="23">Nair_3</strain>
    </source>
</reference>
<keyword evidence="15" id="KW-1038">Host endoplasmic reticulum</keyword>
<evidence type="ECO:0000256" key="1">
    <source>
        <dbReference type="ARBA" id="ARBA00004244"/>
    </source>
</evidence>
<keyword evidence="7" id="KW-1162">Viral penetration into host cytoplasm</keyword>
<feature type="transmembrane region" description="Helical" evidence="18">
    <location>
        <begin position="410"/>
        <end position="434"/>
    </location>
</feature>
<evidence type="ECO:0000256" key="2">
    <source>
        <dbReference type="ARBA" id="ARBA00004381"/>
    </source>
</evidence>
<keyword evidence="9" id="KW-1040">Host Golgi apparatus</keyword>
<dbReference type="Pfam" id="PF20682">
    <property type="entry name" value="Hanta_Gc_C"/>
    <property type="match status" value="1"/>
</dbReference>
<dbReference type="InterPro" id="IPR048529">
    <property type="entry name" value="GP38_nairovirus"/>
</dbReference>
<evidence type="ECO:0000256" key="11">
    <source>
        <dbReference type="ARBA" id="ARBA00022870"/>
    </source>
</evidence>
<keyword evidence="6" id="KW-0945">Host-virus interaction</keyword>
<evidence type="ECO:0000256" key="12">
    <source>
        <dbReference type="ARBA" id="ARBA00023136"/>
    </source>
</evidence>
<dbReference type="Pfam" id="PF01561">
    <property type="entry name" value="Hanta_Gc_N"/>
    <property type="match status" value="1"/>
</dbReference>
<evidence type="ECO:0000256" key="8">
    <source>
        <dbReference type="ARBA" id="ARBA00022804"/>
    </source>
</evidence>
<feature type="domain" description="Hantavirus glycoprotein Gc N-terminal" evidence="19">
    <location>
        <begin position="651"/>
        <end position="975"/>
    </location>
</feature>
<keyword evidence="5" id="KW-1170">Fusion of virus membrane with host endosomal membrane</keyword>
<dbReference type="InterPro" id="IPR048791">
    <property type="entry name" value="Gc_C_bunya"/>
</dbReference>
<evidence type="ECO:0000256" key="13">
    <source>
        <dbReference type="ARBA" id="ARBA00023157"/>
    </source>
</evidence>
<keyword evidence="18" id="KW-1133">Transmembrane helix</keyword>
<dbReference type="Gene3D" id="1.10.8.1320">
    <property type="match status" value="1"/>
</dbReference>
<protein>
    <recommendedName>
        <fullName evidence="17">M polyprotein</fullName>
    </recommendedName>
</protein>
<name>A0AB38ZK68_9VIRU</name>
<evidence type="ECO:0000256" key="15">
    <source>
        <dbReference type="ARBA" id="ARBA00023184"/>
    </source>
</evidence>
<keyword evidence="4" id="KW-1168">Fusion of virus membrane with host membrane</keyword>
<evidence type="ECO:0000256" key="4">
    <source>
        <dbReference type="ARBA" id="ARBA00022506"/>
    </source>
</evidence>
<accession>A0AB38ZK68</accession>
<evidence type="ECO:0000256" key="10">
    <source>
        <dbReference type="ARBA" id="ARBA00022844"/>
    </source>
</evidence>
<dbReference type="InterPro" id="IPR048801">
    <property type="entry name" value="Gn_nairovirus"/>
</dbReference>
<evidence type="ECO:0000259" key="22">
    <source>
        <dbReference type="Pfam" id="PF20726"/>
    </source>
</evidence>
<keyword evidence="16" id="KW-1160">Virus entry into host cell</keyword>
<keyword evidence="18" id="KW-0812">Transmembrane</keyword>
<keyword evidence="14" id="KW-0325">Glycoprotein</keyword>
<evidence type="ECO:0000256" key="6">
    <source>
        <dbReference type="ARBA" id="ARBA00022581"/>
    </source>
</evidence>
<evidence type="ECO:0000256" key="5">
    <source>
        <dbReference type="ARBA" id="ARBA00022510"/>
    </source>
</evidence>
<dbReference type="GO" id="GO:0039654">
    <property type="term" value="P:fusion of virus membrane with host endosome membrane"/>
    <property type="evidence" value="ECO:0007669"/>
    <property type="project" value="UniProtKB-KW"/>
</dbReference>
<feature type="transmembrane region" description="Helical" evidence="18">
    <location>
        <begin position="539"/>
        <end position="556"/>
    </location>
</feature>
<evidence type="ECO:0000256" key="14">
    <source>
        <dbReference type="ARBA" id="ARBA00023180"/>
    </source>
</evidence>
<dbReference type="GO" id="GO:0019062">
    <property type="term" value="P:virion attachment to host cell"/>
    <property type="evidence" value="ECO:0007669"/>
    <property type="project" value="UniProtKB-KW"/>
</dbReference>
<evidence type="ECO:0000259" key="20">
    <source>
        <dbReference type="Pfam" id="PF07948"/>
    </source>
</evidence>
<feature type="domain" description="Glycoprotein Gc C-terminal bunyavirales" evidence="21">
    <location>
        <begin position="980"/>
        <end position="1188"/>
    </location>
</feature>
<evidence type="ECO:0000313" key="23">
    <source>
        <dbReference type="EMBL" id="WZI33472.1"/>
    </source>
</evidence>
<feature type="transmembrane region" description="Helical" evidence="18">
    <location>
        <begin position="1157"/>
        <end position="1183"/>
    </location>
</feature>
<keyword evidence="10" id="KW-0946">Virion</keyword>
<evidence type="ECO:0000256" key="9">
    <source>
        <dbReference type="ARBA" id="ARBA00022812"/>
    </source>
</evidence>
<comment type="subcellular location">
    <subcellularLocation>
        <location evidence="1">Host Golgi apparatus membrane</location>
        <topology evidence="1">Single-pass type I membrane protein</topology>
    </subcellularLocation>
    <subcellularLocation>
        <location evidence="3">Host endoplasmic reticulum membrane</location>
        <topology evidence="3">Single-pass type I membrane protein</topology>
    </subcellularLocation>
    <subcellularLocation>
        <location evidence="2">Virion membrane</location>
        <topology evidence="2">Single-pass membrane protein</topology>
    </subcellularLocation>
</comment>
<evidence type="ECO:0000256" key="16">
    <source>
        <dbReference type="ARBA" id="ARBA00023296"/>
    </source>
</evidence>
<dbReference type="GO" id="GO:0044167">
    <property type="term" value="C:host cell endoplasmic reticulum membrane"/>
    <property type="evidence" value="ECO:0007669"/>
    <property type="project" value="UniProtKB-SubCell"/>
</dbReference>
<evidence type="ECO:0000256" key="7">
    <source>
        <dbReference type="ARBA" id="ARBA00022595"/>
    </source>
</evidence>
<dbReference type="GO" id="GO:0046718">
    <property type="term" value="P:symbiont entry into host cell"/>
    <property type="evidence" value="ECO:0007669"/>
    <property type="project" value="UniProtKB-KW"/>
</dbReference>